<dbReference type="InterPro" id="IPR024654">
    <property type="entry name" value="Calcineurin-like_PHP_lpxH"/>
</dbReference>
<reference evidence="5" key="1">
    <citation type="submission" date="2020-10" db="EMBL/GenBank/DDBJ databases">
        <authorList>
            <person name="Gilroy R."/>
        </authorList>
    </citation>
    <scope>NUCLEOTIDE SEQUENCE</scope>
    <source>
        <strain evidence="5">2889</strain>
    </source>
</reference>
<comment type="cofactor">
    <cofactor evidence="2">
        <name>a divalent metal cation</name>
        <dbReference type="ChEBI" id="CHEBI:60240"/>
    </cofactor>
</comment>
<proteinExistence type="inferred from homology"/>
<evidence type="ECO:0000313" key="5">
    <source>
        <dbReference type="EMBL" id="MBO8432316.1"/>
    </source>
</evidence>
<protein>
    <recommendedName>
        <fullName evidence="2">Phosphoesterase</fullName>
        <ecNumber evidence="2">3.1.4.-</ecNumber>
    </recommendedName>
</protein>
<dbReference type="AlphaFoldDB" id="A0A9D9DTT7"/>
<keyword evidence="2" id="KW-0479">Metal-binding</keyword>
<evidence type="ECO:0000256" key="3">
    <source>
        <dbReference type="SAM" id="MobiDB-lite"/>
    </source>
</evidence>
<dbReference type="NCBIfam" id="TIGR00040">
    <property type="entry name" value="yfcE"/>
    <property type="match status" value="1"/>
</dbReference>
<feature type="region of interest" description="Disordered" evidence="3">
    <location>
        <begin position="171"/>
        <end position="211"/>
    </location>
</feature>
<reference evidence="5" key="2">
    <citation type="journal article" date="2021" name="PeerJ">
        <title>Extensive microbial diversity within the chicken gut microbiome revealed by metagenomics and culture.</title>
        <authorList>
            <person name="Gilroy R."/>
            <person name="Ravi A."/>
            <person name="Getino M."/>
            <person name="Pursley I."/>
            <person name="Horton D.L."/>
            <person name="Alikhan N.F."/>
            <person name="Baker D."/>
            <person name="Gharbi K."/>
            <person name="Hall N."/>
            <person name="Watson M."/>
            <person name="Adriaenssens E.M."/>
            <person name="Foster-Nyarko E."/>
            <person name="Jarju S."/>
            <person name="Secka A."/>
            <person name="Antonio M."/>
            <person name="Oren A."/>
            <person name="Chaudhuri R.R."/>
            <person name="La Ragione R."/>
            <person name="Hildebrand F."/>
            <person name="Pallen M.J."/>
        </authorList>
    </citation>
    <scope>NUCLEOTIDE SEQUENCE</scope>
    <source>
        <strain evidence="5">2889</strain>
    </source>
</reference>
<dbReference type="EMBL" id="JADIMZ010000046">
    <property type="protein sequence ID" value="MBO8432316.1"/>
    <property type="molecule type" value="Genomic_DNA"/>
</dbReference>
<organism evidence="5 6">
    <name type="scientific">Candidatus Pullibacteroides excrementavium</name>
    <dbReference type="NCBI Taxonomy" id="2840905"/>
    <lineage>
        <taxon>Bacteria</taxon>
        <taxon>Pseudomonadati</taxon>
        <taxon>Bacteroidota</taxon>
        <taxon>Bacteroidia</taxon>
        <taxon>Bacteroidales</taxon>
        <taxon>Candidatus Pullibacteroides</taxon>
    </lineage>
</organism>
<dbReference type="EC" id="3.1.4.-" evidence="2"/>
<dbReference type="GO" id="GO:0016787">
    <property type="term" value="F:hydrolase activity"/>
    <property type="evidence" value="ECO:0007669"/>
    <property type="project" value="UniProtKB-UniRule"/>
</dbReference>
<sequence length="211" mass="23063">MTKVGILSDTHGELLPQVLRFLEPCQCLWHAGDLGGLPVLDRLSAFKPTLAVYGNIDDYLVRLSLQERRIFECEGCKIAMTHIGGYPGHYAPGILPWLEAEKPDLFISGHSHILKVMPDKKHGWMHINPGAAGNKGFHAHITAVRLDIDGKKLSNLEVFDLDRASLGHARTICPDSRPAEQAESNPATAGPHSTTSNPLSSSLKNQAHVQD</sequence>
<evidence type="ECO:0000256" key="1">
    <source>
        <dbReference type="ARBA" id="ARBA00008950"/>
    </source>
</evidence>
<dbReference type="Pfam" id="PF12850">
    <property type="entry name" value="Metallophos_2"/>
    <property type="match status" value="1"/>
</dbReference>
<comment type="caution">
    <text evidence="5">The sequence shown here is derived from an EMBL/GenBank/DDBJ whole genome shotgun (WGS) entry which is preliminary data.</text>
</comment>
<dbReference type="Proteomes" id="UP000823612">
    <property type="component" value="Unassembled WGS sequence"/>
</dbReference>
<name>A0A9D9DTT7_9BACT</name>
<feature type="compositionally biased region" description="Polar residues" evidence="3">
    <location>
        <begin position="182"/>
        <end position="211"/>
    </location>
</feature>
<dbReference type="InterPro" id="IPR029052">
    <property type="entry name" value="Metallo-depent_PP-like"/>
</dbReference>
<dbReference type="GO" id="GO:0046872">
    <property type="term" value="F:metal ion binding"/>
    <property type="evidence" value="ECO:0007669"/>
    <property type="project" value="UniProtKB-KW"/>
</dbReference>
<accession>A0A9D9DTT7</accession>
<gene>
    <name evidence="5" type="ORF">IAB08_03350</name>
</gene>
<evidence type="ECO:0000256" key="2">
    <source>
        <dbReference type="RuleBase" id="RU362039"/>
    </source>
</evidence>
<comment type="similarity">
    <text evidence="1 2">Belongs to the metallophosphoesterase superfamily. YfcE family.</text>
</comment>
<dbReference type="InterPro" id="IPR000979">
    <property type="entry name" value="Phosphodiesterase_MJ0936/Vps29"/>
</dbReference>
<feature type="domain" description="Calcineurin-like phosphoesterase" evidence="4">
    <location>
        <begin position="3"/>
        <end position="150"/>
    </location>
</feature>
<evidence type="ECO:0000259" key="4">
    <source>
        <dbReference type="Pfam" id="PF12850"/>
    </source>
</evidence>
<dbReference type="SUPFAM" id="SSF56300">
    <property type="entry name" value="Metallo-dependent phosphatases"/>
    <property type="match status" value="1"/>
</dbReference>
<evidence type="ECO:0000313" key="6">
    <source>
        <dbReference type="Proteomes" id="UP000823612"/>
    </source>
</evidence>
<dbReference type="Gene3D" id="3.60.21.10">
    <property type="match status" value="1"/>
</dbReference>